<comment type="similarity">
    <text evidence="1">Belongs to the argonaute family.</text>
</comment>
<dbReference type="SUPFAM" id="SSF53098">
    <property type="entry name" value="Ribonuclease H-like"/>
    <property type="match status" value="1"/>
</dbReference>
<dbReference type="SMART" id="SM00950">
    <property type="entry name" value="Piwi"/>
    <property type="match status" value="1"/>
</dbReference>
<evidence type="ECO:0000259" key="3">
    <source>
        <dbReference type="PROSITE" id="PS50821"/>
    </source>
</evidence>
<organism evidence="6">
    <name type="scientific">Caenorhabditis remanei</name>
    <name type="common">Caenorhabditis vulgaris</name>
    <dbReference type="NCBI Taxonomy" id="31234"/>
    <lineage>
        <taxon>Eukaryota</taxon>
        <taxon>Metazoa</taxon>
        <taxon>Ecdysozoa</taxon>
        <taxon>Nematoda</taxon>
        <taxon>Chromadorea</taxon>
        <taxon>Rhabditida</taxon>
        <taxon>Rhabditina</taxon>
        <taxon>Rhabditomorpha</taxon>
        <taxon>Rhabditoidea</taxon>
        <taxon>Rhabditidae</taxon>
        <taxon>Peloderinae</taxon>
        <taxon>Caenorhabditis</taxon>
    </lineage>
</organism>
<dbReference type="eggNOG" id="KOG1041">
    <property type="taxonomic scope" value="Eukaryota"/>
</dbReference>
<dbReference type="OrthoDB" id="5868801at2759"/>
<dbReference type="AlphaFoldDB" id="E3NFG2"/>
<dbReference type="Pfam" id="PF02171">
    <property type="entry name" value="Piwi"/>
    <property type="match status" value="1"/>
</dbReference>
<dbReference type="Pfam" id="PF02170">
    <property type="entry name" value="PAZ"/>
    <property type="match status" value="1"/>
</dbReference>
<dbReference type="HOGENOM" id="CLU_310185_0_0_1"/>
<dbReference type="InParanoid" id="E3NFG2"/>
<dbReference type="InterPro" id="IPR003100">
    <property type="entry name" value="PAZ_dom"/>
</dbReference>
<protein>
    <submittedName>
        <fullName evidence="5">CRE-PPW-2 protein</fullName>
    </submittedName>
</protein>
<feature type="domain" description="Piwi" evidence="4">
    <location>
        <begin position="652"/>
        <end position="934"/>
    </location>
</feature>
<feature type="domain" description="PAZ" evidence="3">
    <location>
        <begin position="329"/>
        <end position="439"/>
    </location>
</feature>
<feature type="compositionally biased region" description="Pro residues" evidence="2">
    <location>
        <begin position="16"/>
        <end position="31"/>
    </location>
</feature>
<evidence type="ECO:0000256" key="1">
    <source>
        <dbReference type="RuleBase" id="RU361178"/>
    </source>
</evidence>
<dbReference type="InterPro" id="IPR012337">
    <property type="entry name" value="RNaseH-like_sf"/>
</dbReference>
<dbReference type="PROSITE" id="PS50822">
    <property type="entry name" value="PIWI"/>
    <property type="match status" value="1"/>
</dbReference>
<dbReference type="Proteomes" id="UP000008281">
    <property type="component" value="Unassembled WGS sequence"/>
</dbReference>
<dbReference type="GO" id="GO:0003723">
    <property type="term" value="F:RNA binding"/>
    <property type="evidence" value="ECO:0007669"/>
    <property type="project" value="InterPro"/>
</dbReference>
<name>E3NFG2_CAERE</name>
<dbReference type="PROSITE" id="PS50821">
    <property type="entry name" value="PAZ"/>
    <property type="match status" value="1"/>
</dbReference>
<dbReference type="Gene3D" id="3.40.50.2300">
    <property type="match status" value="1"/>
</dbReference>
<evidence type="ECO:0000313" key="5">
    <source>
        <dbReference type="EMBL" id="EFO96074.1"/>
    </source>
</evidence>
<dbReference type="EMBL" id="DS268636">
    <property type="protein sequence ID" value="EFO96074.1"/>
    <property type="molecule type" value="Genomic_DNA"/>
</dbReference>
<reference evidence="5" key="1">
    <citation type="submission" date="2007-07" db="EMBL/GenBank/DDBJ databases">
        <title>PCAP assembly of the Caenorhabditis remanei genome.</title>
        <authorList>
            <consortium name="The Caenorhabditis remanei Sequencing Consortium"/>
            <person name="Wilson R.K."/>
        </authorList>
    </citation>
    <scope>NUCLEOTIDE SEQUENCE [LARGE SCALE GENOMIC DNA]</scope>
    <source>
        <strain evidence="5">PB4641</strain>
    </source>
</reference>
<dbReference type="SMART" id="SM00949">
    <property type="entry name" value="PAZ"/>
    <property type="match status" value="1"/>
</dbReference>
<dbReference type="STRING" id="31234.E3NFG2"/>
<gene>
    <name evidence="5" type="primary">Cre-ppw-2</name>
    <name evidence="5" type="ORF">CRE_20029</name>
</gene>
<accession>E3NFG2</accession>
<dbReference type="InterPro" id="IPR036397">
    <property type="entry name" value="RNaseH_sf"/>
</dbReference>
<evidence type="ECO:0000256" key="2">
    <source>
        <dbReference type="SAM" id="MobiDB-lite"/>
    </source>
</evidence>
<dbReference type="Gene3D" id="3.30.420.10">
    <property type="entry name" value="Ribonuclease H-like superfamily/Ribonuclease H"/>
    <property type="match status" value="1"/>
</dbReference>
<dbReference type="OMA" id="THLFVIR"/>
<feature type="region of interest" description="Disordered" evidence="2">
    <location>
        <begin position="16"/>
        <end position="35"/>
    </location>
</feature>
<dbReference type="SUPFAM" id="SSF101690">
    <property type="entry name" value="PAZ domain"/>
    <property type="match status" value="1"/>
</dbReference>
<sequence length="975" mass="108987">MPPMPPYPLPPVTAPPGAFPPPPMPPGPTPALPITSEHKTANDACIKRLQDLNVLPAPKLYPLPKDPGTAGHPLDILTNVFGIEVHKSVELFQYNISIKADLTPTKEVVFTKKAKEDFVVTDRHEKCCAVLFHAIERNQDFFHAPENSLIYDGQNMLYSTFNLFGDLPMGSTKFFNNETLNFQTKVIQVNGAEMGHKDLDRLPLIKLEVYTTKNPSVRFSQDDLGRRTSDTNIESINRAYHNILELALNQFCIRDFSRCVVFEHGKVFFFKPLEEGYERRDCIEVGDGKMMYPGIKKTVQFIEGPYGRGSNNPSIVIDSMKVAFHKDQTVMEKINDINLKPCGDGLSDFERDKCQAVIKGLDCYTSYTGRVRHLKIEGIHHDSALKARFQLKTGGTSTVHEYFQQRWQIRLQHPQANLISCIERGKQNFYPMEVIRVSPKQRVKITQQTGKQSQITTKAGAVPPADRQRLIMTGKNAAKINQENKILSDLGLQVYDDPLLVPARQLPRVKIAEHKTGPELPERGNKWRFNHFARPATPPEKWAIYAVGLQNSKFDRGNLAAITDRFLHACKFKGLNMPEQIDQDLVNGNNIEERLAMAAKGGCKYVLVITDDNIVNLHQKYKVIESLRGMIVQDLRMSVALDICSNSRNETIENIVQKTNVKLGGSNYIFSDMKNLLSGVLCIGIGISNPPPNTKFAYEGRGLLNPMVLGFAYNGMAEQEFYGDFVLSPAGQDTIAPIEDIINQCILGYKKWHDGNPPKAIIVYRSGVSEGNHGNIISYEIPLARTAISKSTKLIYIAVSKDHTFRFFKNEDVTSSASASKSQSQTSVGSRSSTSSRGPKVSEQNIAPGLVVDSVVTNPACKQFFLNSHITLQGSAKTPLYTVLADDSYASMDRLEELTYSLCHLHQIVGLPTSLPTPLYVANEYAKRGRNLWNEANVKDPAIRDADSERTRLQQLTDSINYKSAGDLVDRRVNA</sequence>
<dbReference type="InterPro" id="IPR003165">
    <property type="entry name" value="Piwi"/>
</dbReference>
<evidence type="ECO:0000259" key="4">
    <source>
        <dbReference type="PROSITE" id="PS50822"/>
    </source>
</evidence>
<dbReference type="Gene3D" id="2.170.260.10">
    <property type="entry name" value="paz domain"/>
    <property type="match status" value="1"/>
</dbReference>
<keyword evidence="6" id="KW-1185">Reference proteome</keyword>
<proteinExistence type="inferred from homology"/>
<evidence type="ECO:0000313" key="6">
    <source>
        <dbReference type="Proteomes" id="UP000008281"/>
    </source>
</evidence>
<feature type="region of interest" description="Disordered" evidence="2">
    <location>
        <begin position="818"/>
        <end position="842"/>
    </location>
</feature>
<dbReference type="PANTHER" id="PTHR22891">
    <property type="entry name" value="EUKARYOTIC TRANSLATION INITIATION FACTOR 2C"/>
    <property type="match status" value="1"/>
</dbReference>
<dbReference type="CDD" id="cd02846">
    <property type="entry name" value="PAZ_argonaute_like"/>
    <property type="match status" value="1"/>
</dbReference>
<dbReference type="InterPro" id="IPR036085">
    <property type="entry name" value="PAZ_dom_sf"/>
</dbReference>